<dbReference type="EMBL" id="PVXQ01000011">
    <property type="protein sequence ID" value="PRR82945.1"/>
    <property type="molecule type" value="Genomic_DNA"/>
</dbReference>
<comment type="caution">
    <text evidence="2">The sequence shown here is derived from an EMBL/GenBank/DDBJ whole genome shotgun (WGS) entry which is preliminary data.</text>
</comment>
<organism evidence="2 3">
    <name type="scientific">Clostridium vincentii</name>
    <dbReference type="NCBI Taxonomy" id="52704"/>
    <lineage>
        <taxon>Bacteria</taxon>
        <taxon>Bacillati</taxon>
        <taxon>Bacillota</taxon>
        <taxon>Clostridia</taxon>
        <taxon>Eubacteriales</taxon>
        <taxon>Clostridiaceae</taxon>
        <taxon>Clostridium</taxon>
    </lineage>
</organism>
<protein>
    <submittedName>
        <fullName evidence="2">Uncharacterized protein</fullName>
    </submittedName>
</protein>
<sequence length="139" mass="15970">MIEIVIAIGVLSIISIFAISTCRLLIINTTNRISTHKMNESIYGVSSEIKYNIQYDDLVNALKYENITMKYGDGFLYKLATIELLSSEVKAYEDKKLDIKLLNRGTYNEDKILDIKIEISYKGENIEKTVTKAPWMEYV</sequence>
<accession>A0A2T0BGC6</accession>
<name>A0A2T0BGC6_9CLOT</name>
<keyword evidence="1" id="KW-0812">Transmembrane</keyword>
<evidence type="ECO:0000256" key="1">
    <source>
        <dbReference type="SAM" id="Phobius"/>
    </source>
</evidence>
<keyword evidence="1" id="KW-1133">Transmembrane helix</keyword>
<dbReference type="OrthoDB" id="1930985at2"/>
<keyword evidence="3" id="KW-1185">Reference proteome</keyword>
<feature type="transmembrane region" description="Helical" evidence="1">
    <location>
        <begin position="6"/>
        <end position="26"/>
    </location>
</feature>
<evidence type="ECO:0000313" key="3">
    <source>
        <dbReference type="Proteomes" id="UP000239471"/>
    </source>
</evidence>
<proteinExistence type="predicted"/>
<reference evidence="2 3" key="1">
    <citation type="submission" date="2018-03" db="EMBL/GenBank/DDBJ databases">
        <title>Genome sequence of Clostridium vincentii DSM 10228.</title>
        <authorList>
            <person name="Poehlein A."/>
            <person name="Daniel R."/>
        </authorList>
    </citation>
    <scope>NUCLEOTIDE SEQUENCE [LARGE SCALE GENOMIC DNA]</scope>
    <source>
        <strain evidence="2 3">DSM 10228</strain>
    </source>
</reference>
<evidence type="ECO:0000313" key="2">
    <source>
        <dbReference type="EMBL" id="PRR82945.1"/>
    </source>
</evidence>
<dbReference type="Proteomes" id="UP000239471">
    <property type="component" value="Unassembled WGS sequence"/>
</dbReference>
<keyword evidence="1" id="KW-0472">Membrane</keyword>
<gene>
    <name evidence="2" type="ORF">CLVI_13880</name>
</gene>
<dbReference type="AlphaFoldDB" id="A0A2T0BGC6"/>
<dbReference type="RefSeq" id="WP_106059382.1">
    <property type="nucleotide sequence ID" value="NZ_PVXQ01000011.1"/>
</dbReference>